<reference evidence="1" key="1">
    <citation type="submission" date="2020-08" db="EMBL/GenBank/DDBJ databases">
        <title>Genomic insights into the carbon and energy metabolism of the first obligate autotrophic acetogenic bacterium Aceticella autotrophica gen. nov., sp. nov.</title>
        <authorList>
            <person name="Toshchakov S.V."/>
            <person name="Elcheninov A.G."/>
            <person name="Kublanov I.V."/>
            <person name="Frolov E.N."/>
            <person name="Lebedinsky A.V."/>
        </authorList>
    </citation>
    <scope>NUCLEOTIDE SEQUENCE</scope>
    <source>
        <strain evidence="1">3443-3Ac</strain>
    </source>
</reference>
<dbReference type="EMBL" id="CP060096">
    <property type="protein sequence ID" value="QSZ27668.1"/>
    <property type="molecule type" value="Genomic_DNA"/>
</dbReference>
<accession>A0A975GAR0</accession>
<keyword evidence="2" id="KW-1185">Reference proteome</keyword>
<sequence length="71" mass="8214">MHETTMDSYLSGSRITSYDKDIYDFQWMDYPYMGKGISHEAIRIINNYAYIAQALGAVKNYHISITIPDSK</sequence>
<protein>
    <submittedName>
        <fullName evidence="1">Uncharacterized protein</fullName>
    </submittedName>
</protein>
<name>A0A975GAR0_9THEO</name>
<gene>
    <name evidence="1" type="ORF">ACETAC_01830</name>
</gene>
<dbReference type="Proteomes" id="UP000671913">
    <property type="component" value="Chromosome"/>
</dbReference>
<dbReference type="AlphaFoldDB" id="A0A975GAR0"/>
<dbReference type="RefSeq" id="WP_284680376.1">
    <property type="nucleotide sequence ID" value="NZ_CP060096.1"/>
</dbReference>
<proteinExistence type="predicted"/>
<evidence type="ECO:0000313" key="2">
    <source>
        <dbReference type="Proteomes" id="UP000671913"/>
    </source>
</evidence>
<dbReference type="KEGG" id="aaut:ACETAC_01830"/>
<evidence type="ECO:0000313" key="1">
    <source>
        <dbReference type="EMBL" id="QSZ27668.1"/>
    </source>
</evidence>
<organism evidence="1 2">
    <name type="scientific">Aceticella autotrophica</name>
    <dbReference type="NCBI Taxonomy" id="2755338"/>
    <lineage>
        <taxon>Bacteria</taxon>
        <taxon>Bacillati</taxon>
        <taxon>Bacillota</taxon>
        <taxon>Clostridia</taxon>
        <taxon>Thermoanaerobacterales</taxon>
        <taxon>Thermoanaerobacteraceae</taxon>
        <taxon>Aceticella</taxon>
    </lineage>
</organism>